<dbReference type="PANTHER" id="PTHR43798:SF31">
    <property type="entry name" value="AB HYDROLASE SUPERFAMILY PROTEIN YCLE"/>
    <property type="match status" value="1"/>
</dbReference>
<dbReference type="RefSeq" id="WP_039740595.1">
    <property type="nucleotide sequence ID" value="NZ_CP009788.1"/>
</dbReference>
<feature type="domain" description="AB hydrolase-1" evidence="2">
    <location>
        <begin position="23"/>
        <end position="260"/>
    </location>
</feature>
<dbReference type="Gene3D" id="3.40.50.1820">
    <property type="entry name" value="alpha/beta hydrolase"/>
    <property type="match status" value="1"/>
</dbReference>
<evidence type="ECO:0000313" key="4">
    <source>
        <dbReference type="Proteomes" id="UP000057609"/>
    </source>
</evidence>
<evidence type="ECO:0000313" key="3">
    <source>
        <dbReference type="EMBL" id="AJE02585.1"/>
    </source>
</evidence>
<dbReference type="GO" id="GO:0016787">
    <property type="term" value="F:hydrolase activity"/>
    <property type="evidence" value="ECO:0007669"/>
    <property type="project" value="UniProtKB-KW"/>
</dbReference>
<accession>A0A0B5BDH1</accession>
<dbReference type="InterPro" id="IPR050266">
    <property type="entry name" value="AB_hydrolase_sf"/>
</dbReference>
<dbReference type="PANTHER" id="PTHR43798">
    <property type="entry name" value="MONOACYLGLYCEROL LIPASE"/>
    <property type="match status" value="1"/>
</dbReference>
<dbReference type="GO" id="GO:0016020">
    <property type="term" value="C:membrane"/>
    <property type="evidence" value="ECO:0007669"/>
    <property type="project" value="TreeGrafter"/>
</dbReference>
<dbReference type="AlphaFoldDB" id="A0A0B5BDH1"/>
<gene>
    <name evidence="3" type="ORF">GPICK_03620</name>
</gene>
<reference evidence="3 4" key="1">
    <citation type="journal article" date="2015" name="Genome Announc.">
        <title>Complete Genome of Geobacter pickeringii G13T, a Metal-Reducing Isolate from Sedimentary Kaolin Deposits.</title>
        <authorList>
            <person name="Badalamenti J.P."/>
            <person name="Bond D.R."/>
        </authorList>
    </citation>
    <scope>NUCLEOTIDE SEQUENCE [LARGE SCALE GENOMIC DNA]</scope>
    <source>
        <strain evidence="3 4">G13</strain>
    </source>
</reference>
<organism evidence="3 4">
    <name type="scientific">Geobacter pickeringii</name>
    <dbReference type="NCBI Taxonomy" id="345632"/>
    <lineage>
        <taxon>Bacteria</taxon>
        <taxon>Pseudomonadati</taxon>
        <taxon>Thermodesulfobacteriota</taxon>
        <taxon>Desulfuromonadia</taxon>
        <taxon>Geobacterales</taxon>
        <taxon>Geobacteraceae</taxon>
        <taxon>Geobacter</taxon>
    </lineage>
</organism>
<dbReference type="InterPro" id="IPR029058">
    <property type="entry name" value="AB_hydrolase_fold"/>
</dbReference>
<dbReference type="PRINTS" id="PR00412">
    <property type="entry name" value="EPOXHYDRLASE"/>
</dbReference>
<evidence type="ECO:0000259" key="2">
    <source>
        <dbReference type="Pfam" id="PF12697"/>
    </source>
</evidence>
<dbReference type="HOGENOM" id="CLU_020336_50_2_7"/>
<sequence length="273" mass="29409">MAFIDTAPNVSIHYEEEGDGFPVVLVHGWAMSGRVWAFQRELAGRFRLITPDLRGHGKSAAPEEGYAFADFAADLVALFDRLEIRRGGLVGWSLGAQVALEAYPPLAARLAALVLVGGTPKFTASAEWPFGLPATEARGLALRLRRGYDRTMGEFFRGMFAAGELDREANQRIAREIVIPRLLPDPRGVAATLDTLAGGDHRAMLGRVKTPTLVIHGGEDAICPPDAGRFLAERIGGARLALLDGAGHAPFLSDPARFNRLVGEFLEEVIAGD</sequence>
<dbReference type="PRINTS" id="PR00111">
    <property type="entry name" value="ABHYDROLASE"/>
</dbReference>
<dbReference type="InterPro" id="IPR000073">
    <property type="entry name" value="AB_hydrolase_1"/>
</dbReference>
<dbReference type="OrthoDB" id="9785408at2"/>
<keyword evidence="4" id="KW-1185">Reference proteome</keyword>
<evidence type="ECO:0000256" key="1">
    <source>
        <dbReference type="ARBA" id="ARBA00022801"/>
    </source>
</evidence>
<keyword evidence="1" id="KW-0378">Hydrolase</keyword>
<dbReference type="InterPro" id="IPR000639">
    <property type="entry name" value="Epox_hydrolase-like"/>
</dbReference>
<dbReference type="Proteomes" id="UP000057609">
    <property type="component" value="Chromosome"/>
</dbReference>
<name>A0A0B5BDH1_9BACT</name>
<dbReference type="SUPFAM" id="SSF53474">
    <property type="entry name" value="alpha/beta-Hydrolases"/>
    <property type="match status" value="1"/>
</dbReference>
<dbReference type="STRING" id="345632.GPICK_03620"/>
<proteinExistence type="predicted"/>
<dbReference type="KEGG" id="gpi:GPICK_03620"/>
<dbReference type="EMBL" id="CP009788">
    <property type="protein sequence ID" value="AJE02585.1"/>
    <property type="molecule type" value="Genomic_DNA"/>
</dbReference>
<dbReference type="Pfam" id="PF12697">
    <property type="entry name" value="Abhydrolase_6"/>
    <property type="match status" value="1"/>
</dbReference>
<protein>
    <submittedName>
        <fullName evidence="3">O-methylpimelyl-ACP methylesterase</fullName>
    </submittedName>
</protein>